<dbReference type="GO" id="GO:0044341">
    <property type="term" value="P:sodium-dependent phosphate transport"/>
    <property type="evidence" value="ECO:0007669"/>
    <property type="project" value="InterPro"/>
</dbReference>
<feature type="transmembrane region" description="Helical" evidence="6">
    <location>
        <begin position="132"/>
        <end position="151"/>
    </location>
</feature>
<dbReference type="GO" id="GO:0005886">
    <property type="term" value="C:plasma membrane"/>
    <property type="evidence" value="ECO:0007669"/>
    <property type="project" value="UniProtKB-SubCell"/>
</dbReference>
<feature type="transmembrane region" description="Helical" evidence="6">
    <location>
        <begin position="97"/>
        <end position="120"/>
    </location>
</feature>
<evidence type="ECO:0000256" key="2">
    <source>
        <dbReference type="ARBA" id="ARBA00022475"/>
    </source>
</evidence>
<dbReference type="InterPro" id="IPR003841">
    <property type="entry name" value="Na/Pi_transpt"/>
</dbReference>
<evidence type="ECO:0000256" key="5">
    <source>
        <dbReference type="ARBA" id="ARBA00023136"/>
    </source>
</evidence>
<keyword evidence="2" id="KW-1003">Cell membrane</keyword>
<evidence type="ECO:0000256" key="4">
    <source>
        <dbReference type="ARBA" id="ARBA00022989"/>
    </source>
</evidence>
<evidence type="ECO:0000313" key="7">
    <source>
        <dbReference type="EMBL" id="AWK88362.1"/>
    </source>
</evidence>
<dbReference type="PANTHER" id="PTHR10010">
    <property type="entry name" value="SOLUTE CARRIER FAMILY 34 SODIUM PHOSPHATE , MEMBER 2-RELATED"/>
    <property type="match status" value="1"/>
</dbReference>
<dbReference type="AlphaFoldDB" id="A0A2S2CV24"/>
<evidence type="ECO:0000256" key="6">
    <source>
        <dbReference type="SAM" id="Phobius"/>
    </source>
</evidence>
<gene>
    <name evidence="7" type="ORF">DEW08_19945</name>
</gene>
<evidence type="ECO:0000256" key="3">
    <source>
        <dbReference type="ARBA" id="ARBA00022692"/>
    </source>
</evidence>
<evidence type="ECO:0000313" key="8">
    <source>
        <dbReference type="Proteomes" id="UP000245629"/>
    </source>
</evidence>
<feature type="transmembrane region" description="Helical" evidence="6">
    <location>
        <begin position="280"/>
        <end position="302"/>
    </location>
</feature>
<reference evidence="8" key="1">
    <citation type="submission" date="2018-05" db="EMBL/GenBank/DDBJ databases">
        <title>Azospirillum thermophila sp. nov., a novel isolated from hot spring.</title>
        <authorList>
            <person name="Zhao Z."/>
        </authorList>
    </citation>
    <scope>NUCLEOTIDE SEQUENCE [LARGE SCALE GENOMIC DNA]</scope>
    <source>
        <strain evidence="8">CFH 70021</strain>
    </source>
</reference>
<feature type="transmembrane region" description="Helical" evidence="6">
    <location>
        <begin position="210"/>
        <end position="227"/>
    </location>
</feature>
<feature type="transmembrane region" description="Helical" evidence="6">
    <location>
        <begin position="47"/>
        <end position="76"/>
    </location>
</feature>
<accession>A0A2S2CV24</accession>
<keyword evidence="8" id="KW-1185">Reference proteome</keyword>
<dbReference type="Pfam" id="PF02690">
    <property type="entry name" value="Na_Pi_cotrans"/>
    <property type="match status" value="1"/>
</dbReference>
<organism evidence="7 8">
    <name type="scientific">Azospirillum thermophilum</name>
    <dbReference type="NCBI Taxonomy" id="2202148"/>
    <lineage>
        <taxon>Bacteria</taxon>
        <taxon>Pseudomonadati</taxon>
        <taxon>Pseudomonadota</taxon>
        <taxon>Alphaproteobacteria</taxon>
        <taxon>Rhodospirillales</taxon>
        <taxon>Azospirillaceae</taxon>
        <taxon>Azospirillum</taxon>
    </lineage>
</organism>
<proteinExistence type="predicted"/>
<dbReference type="OrthoDB" id="5786928at2"/>
<keyword evidence="4 6" id="KW-1133">Transmembrane helix</keyword>
<feature type="transmembrane region" description="Helical" evidence="6">
    <location>
        <begin position="239"/>
        <end position="260"/>
    </location>
</feature>
<dbReference type="RefSeq" id="WP_109330559.1">
    <property type="nucleotide sequence ID" value="NZ_CP029354.1"/>
</dbReference>
<name>A0A2S2CV24_9PROT</name>
<dbReference type="EMBL" id="CP029354">
    <property type="protein sequence ID" value="AWK88362.1"/>
    <property type="molecule type" value="Genomic_DNA"/>
</dbReference>
<feature type="transmembrane region" description="Helical" evidence="6">
    <location>
        <begin position="172"/>
        <end position="198"/>
    </location>
</feature>
<keyword evidence="3 6" id="KW-0812">Transmembrane</keyword>
<comment type="subcellular location">
    <subcellularLocation>
        <location evidence="1">Cell membrane</location>
        <topology evidence="1">Multi-pass membrane protein</topology>
    </subcellularLocation>
</comment>
<evidence type="ECO:0000256" key="1">
    <source>
        <dbReference type="ARBA" id="ARBA00004651"/>
    </source>
</evidence>
<dbReference type="NCBIfam" id="NF037997">
    <property type="entry name" value="Na_Pi_symport"/>
    <property type="match status" value="1"/>
</dbReference>
<dbReference type="KEGG" id="azz:DEW08_19945"/>
<dbReference type="Proteomes" id="UP000245629">
    <property type="component" value="Chromosome 3"/>
</dbReference>
<evidence type="ECO:0008006" key="9">
    <source>
        <dbReference type="Google" id="ProtNLM"/>
    </source>
</evidence>
<dbReference type="PANTHER" id="PTHR10010:SF46">
    <property type="entry name" value="SODIUM-DEPENDENT PHOSPHATE TRANSPORT PROTEIN 2B"/>
    <property type="match status" value="1"/>
</dbReference>
<protein>
    <recommendedName>
        <fullName evidence="9">Na/Pi cotransporter family protein</fullName>
    </recommendedName>
</protein>
<sequence>MSVLITLFAGLGFIFIGTQFLTANMKQVVGARFHKLVARATGHPVKAAAVGVAAGAVIQSTNAVTFIVVSLIGAGAATVREAMPIVTWSYAGSTLRLLLASLDLGTAVMLAVGLIGMAFLLGYDRSAKHRHLVAALLGLVLLLYGVQLMNQAAVPLRQSEWLRGVLAFADRFYFWGFLAGTLLASVIQGQTVSVIAVALADGGLLGLDQTILVVIGANLGTGIQALIQGAGLKGTSRQLNLYQLVLKLIGVAVLLPLLTAEHYAGLPGVKAAVGLLTQDVAFQVTAVHWAFQIVSALVASVLNRPLYRVIERMSPPTGEEILSRPEHIDGRAAVQPLAALSMVEQEQARLLHRLPDFLAGVREDASARPLAPAPVLRSAGNELARAIDAFLKSTLQTPMPPEELDRLMRRWNCNELLLGLQDALAELATTLEKVRRNPEVARIADGMAESLHMMLLTLAEEADPAHAAGPAMLETLTADRSALMRRIREDLTERLPDLPVADRQAVWRATDLFERLTWLMRRYAVNLPRPAEDPASPMAGA</sequence>
<keyword evidence="5 6" id="KW-0472">Membrane</keyword>
<dbReference type="GO" id="GO:0005436">
    <property type="term" value="F:sodium:phosphate symporter activity"/>
    <property type="evidence" value="ECO:0007669"/>
    <property type="project" value="InterPro"/>
</dbReference>